<evidence type="ECO:0000313" key="2">
    <source>
        <dbReference type="EMBL" id="PTD15880.1"/>
    </source>
</evidence>
<evidence type="ECO:0000256" key="1">
    <source>
        <dbReference type="SAM" id="MobiDB-lite"/>
    </source>
</evidence>
<dbReference type="Proteomes" id="UP000241206">
    <property type="component" value="Unassembled WGS sequence"/>
</dbReference>
<organism evidence="2 3">
    <name type="scientific">Edaphosphingomonas fennica</name>
    <dbReference type="NCBI Taxonomy" id="114404"/>
    <lineage>
        <taxon>Bacteria</taxon>
        <taxon>Pseudomonadati</taxon>
        <taxon>Pseudomonadota</taxon>
        <taxon>Alphaproteobacteria</taxon>
        <taxon>Sphingomonadales</taxon>
        <taxon>Rhizorhabdaceae</taxon>
        <taxon>Edaphosphingomonas</taxon>
    </lineage>
</organism>
<sequence length="74" mass="7902">MALARGSAIAPTPRKTLLQWIEFDDGDPTGFTHPACSPQAQALHARIVLDPHEARGDPCEPLQPPSGLRLPPLG</sequence>
<protein>
    <submittedName>
        <fullName evidence="2">Uncharacterized protein</fullName>
    </submittedName>
</protein>
<comment type="caution">
    <text evidence="2">The sequence shown here is derived from an EMBL/GenBank/DDBJ whole genome shotgun (WGS) entry which is preliminary data.</text>
</comment>
<gene>
    <name evidence="2" type="ORF">CV103_21340</name>
</gene>
<name>A0A2T4HJ99_9SPHN</name>
<evidence type="ECO:0000313" key="3">
    <source>
        <dbReference type="Proteomes" id="UP000241206"/>
    </source>
</evidence>
<accession>A0A2T4HJ99</accession>
<dbReference type="AlphaFoldDB" id="A0A2T4HJ99"/>
<dbReference type="EMBL" id="PHHF01000085">
    <property type="protein sequence ID" value="PTD15880.1"/>
    <property type="molecule type" value="Genomic_DNA"/>
</dbReference>
<proteinExistence type="predicted"/>
<feature type="region of interest" description="Disordered" evidence="1">
    <location>
        <begin position="52"/>
        <end position="74"/>
    </location>
</feature>
<reference evidence="2 3" key="1">
    <citation type="submission" date="2017-11" db="EMBL/GenBank/DDBJ databases">
        <title>Sphingomonas oleivorans sp. nov., isolated from oil-contaminated soil.</title>
        <authorList>
            <person name="Wang L."/>
            <person name="Chen L."/>
        </authorList>
    </citation>
    <scope>NUCLEOTIDE SEQUENCE [LARGE SCALE GENOMIC DNA]</scope>
    <source>
        <strain evidence="2 3">K101</strain>
    </source>
</reference>
<keyword evidence="3" id="KW-1185">Reference proteome</keyword>